<gene>
    <name evidence="1" type="ORF">EZS28_007096</name>
</gene>
<proteinExistence type="predicted"/>
<evidence type="ECO:0000313" key="1">
    <source>
        <dbReference type="EMBL" id="KAA6397375.1"/>
    </source>
</evidence>
<dbReference type="AlphaFoldDB" id="A0A5J4WSH8"/>
<sequence>MKHQEFVKNLNKQNLGKFRIRGDDGRSLNEKLLEKLYKQNDGEKAFNGNILKTFCQVNNITSFITDSKFTNHNQVVDSVIRTIRNGFDNDSGKVSQFKS</sequence>
<protein>
    <submittedName>
        <fullName evidence="1">Uncharacterized protein</fullName>
    </submittedName>
</protein>
<dbReference type="Proteomes" id="UP000324800">
    <property type="component" value="Unassembled WGS sequence"/>
</dbReference>
<evidence type="ECO:0000313" key="2">
    <source>
        <dbReference type="Proteomes" id="UP000324800"/>
    </source>
</evidence>
<dbReference type="EMBL" id="SNRW01001195">
    <property type="protein sequence ID" value="KAA6397375.1"/>
    <property type="molecule type" value="Genomic_DNA"/>
</dbReference>
<accession>A0A5J4WSH8</accession>
<organism evidence="1 2">
    <name type="scientific">Streblomastix strix</name>
    <dbReference type="NCBI Taxonomy" id="222440"/>
    <lineage>
        <taxon>Eukaryota</taxon>
        <taxon>Metamonada</taxon>
        <taxon>Preaxostyla</taxon>
        <taxon>Oxymonadida</taxon>
        <taxon>Streblomastigidae</taxon>
        <taxon>Streblomastix</taxon>
    </lineage>
</organism>
<reference evidence="1 2" key="1">
    <citation type="submission" date="2019-03" db="EMBL/GenBank/DDBJ databases">
        <title>Single cell metagenomics reveals metabolic interactions within the superorganism composed of flagellate Streblomastix strix and complex community of Bacteroidetes bacteria on its surface.</title>
        <authorList>
            <person name="Treitli S.C."/>
            <person name="Kolisko M."/>
            <person name="Husnik F."/>
            <person name="Keeling P."/>
            <person name="Hampl V."/>
        </authorList>
    </citation>
    <scope>NUCLEOTIDE SEQUENCE [LARGE SCALE GENOMIC DNA]</scope>
    <source>
        <strain evidence="1">ST1C</strain>
    </source>
</reference>
<name>A0A5J4WSH8_9EUKA</name>
<comment type="caution">
    <text evidence="1">The sequence shown here is derived from an EMBL/GenBank/DDBJ whole genome shotgun (WGS) entry which is preliminary data.</text>
</comment>